<evidence type="ECO:0000256" key="9">
    <source>
        <dbReference type="SAM" id="MobiDB-lite"/>
    </source>
</evidence>
<protein>
    <recommendedName>
        <fullName evidence="3">Homologous-pairing protein 2 homolog</fullName>
    </recommendedName>
</protein>
<evidence type="ECO:0000256" key="6">
    <source>
        <dbReference type="ARBA" id="ARBA00023242"/>
    </source>
</evidence>
<dbReference type="GO" id="GO:0010774">
    <property type="term" value="P:meiotic strand invasion involved in reciprocal meiotic recombination"/>
    <property type="evidence" value="ECO:0007669"/>
    <property type="project" value="TreeGrafter"/>
</dbReference>
<comment type="similarity">
    <text evidence="2">Belongs to the HOP2 family.</text>
</comment>
<dbReference type="PANTHER" id="PTHR15938">
    <property type="entry name" value="TBP-1 INTERACTING PROTEIN"/>
    <property type="match status" value="1"/>
</dbReference>
<dbReference type="Proteomes" id="UP000015105">
    <property type="component" value="Chromosome 4D"/>
</dbReference>
<evidence type="ECO:0000256" key="8">
    <source>
        <dbReference type="SAM" id="Coils"/>
    </source>
</evidence>
<dbReference type="Pfam" id="PF18517">
    <property type="entry name" value="LZ3wCH"/>
    <property type="match status" value="1"/>
</dbReference>
<feature type="domain" description="Homologous-pairing protein 2 winged helix" evidence="10">
    <location>
        <begin position="52"/>
        <end position="112"/>
    </location>
</feature>
<dbReference type="InterPro" id="IPR036388">
    <property type="entry name" value="WH-like_DNA-bd_sf"/>
</dbReference>
<feature type="coiled-coil region" evidence="8">
    <location>
        <begin position="121"/>
        <end position="189"/>
    </location>
</feature>
<dbReference type="GO" id="GO:0051026">
    <property type="term" value="P:chiasma assembly"/>
    <property type="evidence" value="ECO:0007669"/>
    <property type="project" value="EnsemblPlants"/>
</dbReference>
<dbReference type="EnsemblPlants" id="AET4Gv20088900.3">
    <property type="protein sequence ID" value="AET4Gv20088900.3"/>
    <property type="gene ID" value="AET4Gv20088900"/>
</dbReference>
<dbReference type="GO" id="GO:0000794">
    <property type="term" value="C:condensed nuclear chromosome"/>
    <property type="evidence" value="ECO:0007669"/>
    <property type="project" value="TreeGrafter"/>
</dbReference>
<dbReference type="Gene3D" id="1.10.10.10">
    <property type="entry name" value="Winged helix-like DNA-binding domain superfamily/Winged helix DNA-binding domain"/>
    <property type="match status" value="1"/>
</dbReference>
<evidence type="ECO:0000313" key="12">
    <source>
        <dbReference type="EnsemblPlants" id="AET4Gv20088900.3"/>
    </source>
</evidence>
<reference evidence="12" key="5">
    <citation type="journal article" date="2021" name="G3 (Bethesda)">
        <title>Aegilops tauschii genome assembly Aet v5.0 features greater sequence contiguity and improved annotation.</title>
        <authorList>
            <person name="Wang L."/>
            <person name="Zhu T."/>
            <person name="Rodriguez J.C."/>
            <person name="Deal K.R."/>
            <person name="Dubcovsky J."/>
            <person name="McGuire P.E."/>
            <person name="Lux T."/>
            <person name="Spannagl M."/>
            <person name="Mayer K.F.X."/>
            <person name="Baldrich P."/>
            <person name="Meyers B.C."/>
            <person name="Huo N."/>
            <person name="Gu Y.Q."/>
            <person name="Zhou H."/>
            <person name="Devos K.M."/>
            <person name="Bennetzen J.L."/>
            <person name="Unver T."/>
            <person name="Budak H."/>
            <person name="Gulick P.J."/>
            <person name="Galiba G."/>
            <person name="Kalapos B."/>
            <person name="Nelson D.R."/>
            <person name="Li P."/>
            <person name="You F.M."/>
            <person name="Luo M.C."/>
            <person name="Dvorak J."/>
        </authorList>
    </citation>
    <scope>NUCLEOTIDE SEQUENCE [LARGE SCALE GENOMIC DNA]</scope>
    <source>
        <strain evidence="12">cv. AL8/78</strain>
    </source>
</reference>
<reference evidence="13" key="1">
    <citation type="journal article" date="2014" name="Science">
        <title>Ancient hybridizations among the ancestral genomes of bread wheat.</title>
        <authorList>
            <consortium name="International Wheat Genome Sequencing Consortium,"/>
            <person name="Marcussen T."/>
            <person name="Sandve S.R."/>
            <person name="Heier L."/>
            <person name="Spannagl M."/>
            <person name="Pfeifer M."/>
            <person name="Jakobsen K.S."/>
            <person name="Wulff B.B."/>
            <person name="Steuernagel B."/>
            <person name="Mayer K.F."/>
            <person name="Olsen O.A."/>
        </authorList>
    </citation>
    <scope>NUCLEOTIDE SEQUENCE [LARGE SCALE GENOMIC DNA]</scope>
    <source>
        <strain evidence="13">cv. AL8/78</strain>
    </source>
</reference>
<evidence type="ECO:0000256" key="3">
    <source>
        <dbReference type="ARBA" id="ARBA00016093"/>
    </source>
</evidence>
<dbReference type="FunFam" id="1.10.10.10:FF:000394">
    <property type="entry name" value="Homologous-pairing protein 2 homolog"/>
    <property type="match status" value="1"/>
</dbReference>
<evidence type="ECO:0000313" key="13">
    <source>
        <dbReference type="Proteomes" id="UP000015105"/>
    </source>
</evidence>
<dbReference type="InterPro" id="IPR040661">
    <property type="entry name" value="LZ3wCH"/>
</dbReference>
<dbReference type="GO" id="GO:0000709">
    <property type="term" value="P:meiotic joint molecule formation"/>
    <property type="evidence" value="ECO:0007669"/>
    <property type="project" value="TreeGrafter"/>
</dbReference>
<dbReference type="Gramene" id="AET4Gv20088900.3">
    <property type="protein sequence ID" value="AET4Gv20088900.3"/>
    <property type="gene ID" value="AET4Gv20088900"/>
</dbReference>
<dbReference type="Pfam" id="PF07106">
    <property type="entry name" value="WHD_TBPIP"/>
    <property type="match status" value="1"/>
</dbReference>
<keyword evidence="13" id="KW-1185">Reference proteome</keyword>
<feature type="region of interest" description="Disordered" evidence="9">
    <location>
        <begin position="1"/>
        <end position="50"/>
    </location>
</feature>
<reference evidence="12" key="3">
    <citation type="journal article" date="2017" name="Nature">
        <title>Genome sequence of the progenitor of the wheat D genome Aegilops tauschii.</title>
        <authorList>
            <person name="Luo M.C."/>
            <person name="Gu Y.Q."/>
            <person name="Puiu D."/>
            <person name="Wang H."/>
            <person name="Twardziok S.O."/>
            <person name="Deal K.R."/>
            <person name="Huo N."/>
            <person name="Zhu T."/>
            <person name="Wang L."/>
            <person name="Wang Y."/>
            <person name="McGuire P.E."/>
            <person name="Liu S."/>
            <person name="Long H."/>
            <person name="Ramasamy R.K."/>
            <person name="Rodriguez J.C."/>
            <person name="Van S.L."/>
            <person name="Yuan L."/>
            <person name="Wang Z."/>
            <person name="Xia Z."/>
            <person name="Xiao L."/>
            <person name="Anderson O.D."/>
            <person name="Ouyang S."/>
            <person name="Liang Y."/>
            <person name="Zimin A.V."/>
            <person name="Pertea G."/>
            <person name="Qi P."/>
            <person name="Bennetzen J.L."/>
            <person name="Dai X."/>
            <person name="Dawson M.W."/>
            <person name="Muller H.G."/>
            <person name="Kugler K."/>
            <person name="Rivarola-Duarte L."/>
            <person name="Spannagl M."/>
            <person name="Mayer K.F.X."/>
            <person name="Lu F.H."/>
            <person name="Bevan M.W."/>
            <person name="Leroy P."/>
            <person name="Li P."/>
            <person name="You F.M."/>
            <person name="Sun Q."/>
            <person name="Liu Z."/>
            <person name="Lyons E."/>
            <person name="Wicker T."/>
            <person name="Salzberg S.L."/>
            <person name="Devos K.M."/>
            <person name="Dvorak J."/>
        </authorList>
    </citation>
    <scope>NUCLEOTIDE SEQUENCE [LARGE SCALE GENOMIC DNA]</scope>
    <source>
        <strain evidence="12">cv. AL8/78</strain>
    </source>
</reference>
<evidence type="ECO:0000256" key="5">
    <source>
        <dbReference type="ARBA" id="ARBA00023172"/>
    </source>
</evidence>
<proteinExistence type="inferred from homology"/>
<dbReference type="PANTHER" id="PTHR15938:SF0">
    <property type="entry name" value="HOMOLOGOUS-PAIRING PROTEIN 2 HOMOLOG"/>
    <property type="match status" value="1"/>
</dbReference>
<keyword evidence="5" id="KW-0233">DNA recombination</keyword>
<dbReference type="AlphaFoldDB" id="A0A453H6W1"/>
<feature type="compositionally biased region" description="Pro residues" evidence="9">
    <location>
        <begin position="1"/>
        <end position="15"/>
    </location>
</feature>
<keyword evidence="4 8" id="KW-0175">Coiled coil</keyword>
<feature type="domain" description="Leucine zipper with capping helix" evidence="11">
    <location>
        <begin position="193"/>
        <end position="249"/>
    </location>
</feature>
<dbReference type="InterPro" id="IPR010776">
    <property type="entry name" value="Hop2_WH_dom"/>
</dbReference>
<evidence type="ECO:0000256" key="2">
    <source>
        <dbReference type="ARBA" id="ARBA00007922"/>
    </source>
</evidence>
<organism evidence="12 13">
    <name type="scientific">Aegilops tauschii subsp. strangulata</name>
    <name type="common">Goatgrass</name>
    <dbReference type="NCBI Taxonomy" id="200361"/>
    <lineage>
        <taxon>Eukaryota</taxon>
        <taxon>Viridiplantae</taxon>
        <taxon>Streptophyta</taxon>
        <taxon>Embryophyta</taxon>
        <taxon>Tracheophyta</taxon>
        <taxon>Spermatophyta</taxon>
        <taxon>Magnoliopsida</taxon>
        <taxon>Liliopsida</taxon>
        <taxon>Poales</taxon>
        <taxon>Poaceae</taxon>
        <taxon>BOP clade</taxon>
        <taxon>Pooideae</taxon>
        <taxon>Triticodae</taxon>
        <taxon>Triticeae</taxon>
        <taxon>Triticinae</taxon>
        <taxon>Aegilops</taxon>
    </lineage>
</organism>
<keyword evidence="7" id="KW-0469">Meiosis</keyword>
<dbReference type="GO" id="GO:0003690">
    <property type="term" value="F:double-stranded DNA binding"/>
    <property type="evidence" value="ECO:0007669"/>
    <property type="project" value="TreeGrafter"/>
</dbReference>
<dbReference type="GO" id="GO:0120231">
    <property type="term" value="C:DNA recombinase auxiliary factor complex"/>
    <property type="evidence" value="ECO:0007669"/>
    <property type="project" value="TreeGrafter"/>
</dbReference>
<reference evidence="13" key="2">
    <citation type="journal article" date="2017" name="Nat. Plants">
        <title>The Aegilops tauschii genome reveals multiple impacts of transposons.</title>
        <authorList>
            <person name="Zhao G."/>
            <person name="Zou C."/>
            <person name="Li K."/>
            <person name="Wang K."/>
            <person name="Li T."/>
            <person name="Gao L."/>
            <person name="Zhang X."/>
            <person name="Wang H."/>
            <person name="Yang Z."/>
            <person name="Liu X."/>
            <person name="Jiang W."/>
            <person name="Mao L."/>
            <person name="Kong X."/>
            <person name="Jiao Y."/>
            <person name="Jia J."/>
        </authorList>
    </citation>
    <scope>NUCLEOTIDE SEQUENCE [LARGE SCALE GENOMIC DNA]</scope>
    <source>
        <strain evidence="13">cv. AL8/78</strain>
    </source>
</reference>
<evidence type="ECO:0000256" key="1">
    <source>
        <dbReference type="ARBA" id="ARBA00004123"/>
    </source>
</evidence>
<keyword evidence="6" id="KW-0539">Nucleus</keyword>
<evidence type="ECO:0000256" key="4">
    <source>
        <dbReference type="ARBA" id="ARBA00023054"/>
    </source>
</evidence>
<dbReference type="GO" id="GO:0120230">
    <property type="term" value="F:recombinase activator activity"/>
    <property type="evidence" value="ECO:0007669"/>
    <property type="project" value="TreeGrafter"/>
</dbReference>
<feature type="compositionally biased region" description="Basic and acidic residues" evidence="9">
    <location>
        <begin position="34"/>
        <end position="45"/>
    </location>
</feature>
<accession>A0A453H6W1</accession>
<evidence type="ECO:0000259" key="11">
    <source>
        <dbReference type="Pfam" id="PF18517"/>
    </source>
</evidence>
<evidence type="ECO:0000256" key="7">
    <source>
        <dbReference type="ARBA" id="ARBA00023254"/>
    </source>
</evidence>
<comment type="subcellular location">
    <subcellularLocation>
        <location evidence="1">Nucleus</location>
    </subcellularLocation>
</comment>
<name>A0A453H6W1_AEGTS</name>
<evidence type="ECO:0000259" key="10">
    <source>
        <dbReference type="Pfam" id="PF07106"/>
    </source>
</evidence>
<sequence>FPLPVFSPTSTPPHFPLCLAQPRTASTRRRRRAKQAEEAPREHAMPPKSDSVEGIVLNFVNQQNRPLNSQNVADALQKFSLKKTAVQKGLDALADSGQISFKEYGKQKIYLARQDQFDIPNGEELEEMKKANSKLQEELAEQKKITSEVESEIKGLQSNLTLDEIRSKEARLQSEVQEMEEKLKKLQSGVILVKPEDKKIIEETFSEKTNQWRKRKRMFKELWDNITENSPKDQKEFKEELGLEYDEDVDVNFQPYSEMLASLNKRRKVSR</sequence>
<dbReference type="STRING" id="200361.A0A453H6W1"/>
<reference evidence="12" key="4">
    <citation type="submission" date="2019-03" db="UniProtKB">
        <authorList>
            <consortium name="EnsemblPlants"/>
        </authorList>
    </citation>
    <scope>IDENTIFICATION</scope>
</reference>